<reference evidence="2" key="1">
    <citation type="submission" date="2015-05" db="EMBL/GenBank/DDBJ databases">
        <title>Draft genome sequence of 'Candidatus Phytoplasma Pruni' strain CX, a plant pathogenic bacterium.</title>
        <authorList>
            <person name="Lee I.-M."/>
            <person name="Bottner-Parker K.D."/>
            <person name="Shao J."/>
            <person name="Gundersen-Rindal D.E."/>
            <person name="Zhao Y."/>
            <person name="Davis R.E."/>
        </authorList>
    </citation>
    <scope>NUCLEOTIDE SEQUENCE [LARGE SCALE GENOMIC DNA]</scope>
    <source>
        <strain evidence="2">CX</strain>
    </source>
</reference>
<evidence type="ECO:0000313" key="2">
    <source>
        <dbReference type="Proteomes" id="UP000037386"/>
    </source>
</evidence>
<organism evidence="1 2">
    <name type="scientific">Candidatus Phytoplasma pruni</name>
    <dbReference type="NCBI Taxonomy" id="479893"/>
    <lineage>
        <taxon>Bacteria</taxon>
        <taxon>Bacillati</taxon>
        <taxon>Mycoplasmatota</taxon>
        <taxon>Mollicutes</taxon>
        <taxon>Acholeplasmatales</taxon>
        <taxon>Acholeplasmataceae</taxon>
        <taxon>Candidatus Phytoplasma</taxon>
        <taxon>16SrIII (X-disease group)</taxon>
    </lineage>
</organism>
<sequence>MDCKNFSLLALNRINLFNLGITINPNDVEKLNDITQKCCDIINGVSSNKFKSQISVREYPNINLVKI</sequence>
<protein>
    <submittedName>
        <fullName evidence="1">Uncharacterized protein</fullName>
    </submittedName>
</protein>
<dbReference type="AlphaFoldDB" id="A0A0M1MZK5"/>
<name>A0A0M1MZK5_9MOLU</name>
<accession>A0A0M1MZK5</accession>
<comment type="caution">
    <text evidence="1">The sequence shown here is derived from an EMBL/GenBank/DDBJ whole genome shotgun (WGS) entry which is preliminary data.</text>
</comment>
<dbReference type="EMBL" id="LHCF01000014">
    <property type="protein sequence ID" value="KOR75333.1"/>
    <property type="molecule type" value="Genomic_DNA"/>
</dbReference>
<dbReference type="Proteomes" id="UP000037386">
    <property type="component" value="Unassembled WGS sequence"/>
</dbReference>
<dbReference type="PATRIC" id="fig|479893.3.peg.509"/>
<evidence type="ECO:0000313" key="1">
    <source>
        <dbReference type="EMBL" id="KOR75333.1"/>
    </source>
</evidence>
<gene>
    <name evidence="1" type="ORF">CPX_001698</name>
</gene>
<proteinExistence type="predicted"/>